<organism evidence="2 3">
    <name type="scientific">Ovis aries</name>
    <name type="common">Sheep</name>
    <dbReference type="NCBI Taxonomy" id="9940"/>
    <lineage>
        <taxon>Eukaryota</taxon>
        <taxon>Metazoa</taxon>
        <taxon>Chordata</taxon>
        <taxon>Craniata</taxon>
        <taxon>Vertebrata</taxon>
        <taxon>Euteleostomi</taxon>
        <taxon>Mammalia</taxon>
        <taxon>Eutheria</taxon>
        <taxon>Laurasiatheria</taxon>
        <taxon>Artiodactyla</taxon>
        <taxon>Ruminantia</taxon>
        <taxon>Pecora</taxon>
        <taxon>Bovidae</taxon>
        <taxon>Caprinae</taxon>
        <taxon>Ovis</taxon>
    </lineage>
</organism>
<gene>
    <name evidence="2" type="ORF">JEQ12_015975</name>
</gene>
<sequence>MVAMMPPQTSPLDGQDAHRASCYDSDQGPARRETRPPTSRTRLHGVKGPPALISTKVATESHPGSKQGDVQGPGRDWTSTAA</sequence>
<comment type="caution">
    <text evidence="2">The sequence shown here is derived from an EMBL/GenBank/DDBJ whole genome shotgun (WGS) entry which is preliminary data.</text>
</comment>
<dbReference type="Proteomes" id="UP000664991">
    <property type="component" value="Unassembled WGS sequence"/>
</dbReference>
<dbReference type="EMBL" id="JAEMGP010000004">
    <property type="protein sequence ID" value="KAG5210781.1"/>
    <property type="molecule type" value="Genomic_DNA"/>
</dbReference>
<evidence type="ECO:0000313" key="3">
    <source>
        <dbReference type="Proteomes" id="UP000664991"/>
    </source>
</evidence>
<feature type="region of interest" description="Disordered" evidence="1">
    <location>
        <begin position="1"/>
        <end position="82"/>
    </location>
</feature>
<dbReference type="AlphaFoldDB" id="A0A836AIB1"/>
<reference evidence="2 3" key="1">
    <citation type="submission" date="2020-12" db="EMBL/GenBank/DDBJ databases">
        <title>De novo assembly of Tibetan sheep genome.</title>
        <authorList>
            <person name="Li X."/>
        </authorList>
    </citation>
    <scope>NUCLEOTIDE SEQUENCE [LARGE SCALE GENOMIC DNA]</scope>
    <source>
        <tissue evidence="2">Heart</tissue>
    </source>
</reference>
<proteinExistence type="predicted"/>
<accession>A0A836AIB1</accession>
<evidence type="ECO:0000256" key="1">
    <source>
        <dbReference type="SAM" id="MobiDB-lite"/>
    </source>
</evidence>
<evidence type="ECO:0000313" key="2">
    <source>
        <dbReference type="EMBL" id="KAG5210781.1"/>
    </source>
</evidence>
<name>A0A836AIB1_SHEEP</name>
<protein>
    <submittedName>
        <fullName evidence="2">Uncharacterized protein</fullName>
    </submittedName>
</protein>